<dbReference type="STRING" id="768670.Calni_0937"/>
<protein>
    <submittedName>
        <fullName evidence="1">Uncharacterized protein</fullName>
    </submittedName>
</protein>
<dbReference type="EMBL" id="CP002347">
    <property type="protein sequence ID" value="ADR18848.1"/>
    <property type="molecule type" value="Genomic_DNA"/>
</dbReference>
<reference evidence="1 2" key="2">
    <citation type="journal article" date="2011" name="Stand. Genomic Sci.">
        <title>Complete genome sequence of Calditerrivibrio nitroreducens type strain (Yu37-1).</title>
        <authorList>
            <person name="Pitluck S."/>
            <person name="Sikorski J."/>
            <person name="Zeytun A."/>
            <person name="Lapidus A."/>
            <person name="Nolan M."/>
            <person name="Lucas S."/>
            <person name="Hammon N."/>
            <person name="Deshpande S."/>
            <person name="Cheng J.F."/>
            <person name="Tapia R."/>
            <person name="Han C."/>
            <person name="Goodwin L."/>
            <person name="Liolios K."/>
            <person name="Pagani I."/>
            <person name="Ivanova N."/>
            <person name="Mavromatis K."/>
            <person name="Pati A."/>
            <person name="Chen A."/>
            <person name="Palaniappan K."/>
            <person name="Hauser L."/>
            <person name="Chang Y.J."/>
            <person name="Jeffries C.D."/>
            <person name="Detter J.C."/>
            <person name="Brambilla E."/>
            <person name="Djao O.D."/>
            <person name="Rohde M."/>
            <person name="Spring S."/>
            <person name="Goker M."/>
            <person name="Woyke T."/>
            <person name="Bristow J."/>
            <person name="Eisen J.A."/>
            <person name="Markowitz V."/>
            <person name="Hugenholtz P."/>
            <person name="Kyrpides N.C."/>
            <person name="Klenk H.P."/>
            <person name="Land M."/>
        </authorList>
    </citation>
    <scope>NUCLEOTIDE SEQUENCE [LARGE SCALE GENOMIC DNA]</scope>
    <source>
        <strain evidence="2">DSM 19672 / NBRC 101217 / Yu37-1</strain>
    </source>
</reference>
<accession>E4THM3</accession>
<evidence type="ECO:0000313" key="2">
    <source>
        <dbReference type="Proteomes" id="UP000007039"/>
    </source>
</evidence>
<proteinExistence type="predicted"/>
<reference key="1">
    <citation type="submission" date="2010-11" db="EMBL/GenBank/DDBJ databases">
        <title>The complete genome of chromosome of Calditerrivibrio nitroreducens DSM 19672.</title>
        <authorList>
            <consortium name="US DOE Joint Genome Institute (JGI-PGF)"/>
            <person name="Lucas S."/>
            <person name="Copeland A."/>
            <person name="Lapidus A."/>
            <person name="Bruce D."/>
            <person name="Goodwin L."/>
            <person name="Pitluck S."/>
            <person name="Kyrpides N."/>
            <person name="Mavromatis K."/>
            <person name="Ivanova N."/>
            <person name="Mikhailova N."/>
            <person name="Zeytun A."/>
            <person name="Brettin T."/>
            <person name="Detter J.C."/>
            <person name="Tapia R."/>
            <person name="Han C."/>
            <person name="Land M."/>
            <person name="Hauser L."/>
            <person name="Markowitz V."/>
            <person name="Cheng J.-F."/>
            <person name="Hugenholtz P."/>
            <person name="Woyke T."/>
            <person name="Wu D."/>
            <person name="Spring S."/>
            <person name="Schroeder M."/>
            <person name="Brambilla E."/>
            <person name="Klenk H.-P."/>
            <person name="Eisen J.A."/>
        </authorList>
    </citation>
    <scope>NUCLEOTIDE SEQUENCE [LARGE SCALE GENOMIC DNA]</scope>
    <source>
        <strain>DSM 19672</strain>
    </source>
</reference>
<dbReference type="eggNOG" id="ENOG5032AM3">
    <property type="taxonomic scope" value="Bacteria"/>
</dbReference>
<evidence type="ECO:0000313" key="1">
    <source>
        <dbReference type="EMBL" id="ADR18848.1"/>
    </source>
</evidence>
<organism evidence="1 2">
    <name type="scientific">Calditerrivibrio nitroreducens (strain DSM 19672 / NBRC 101217 / Yu37-1)</name>
    <dbReference type="NCBI Taxonomy" id="768670"/>
    <lineage>
        <taxon>Bacteria</taxon>
        <taxon>Pseudomonadati</taxon>
        <taxon>Deferribacterota</taxon>
        <taxon>Deferribacteres</taxon>
        <taxon>Deferribacterales</taxon>
        <taxon>Calditerrivibrionaceae</taxon>
    </lineage>
</organism>
<dbReference type="HOGENOM" id="CLU_171772_0_0_0"/>
<dbReference type="OrthoDB" id="9810715at2"/>
<dbReference type="Proteomes" id="UP000007039">
    <property type="component" value="Chromosome"/>
</dbReference>
<gene>
    <name evidence="1" type="ordered locus">Calni_0937</name>
</gene>
<sequence length="107" mass="12586" precursor="true">MLIGRIYLLLLFLVIFHVVEGYSYVYVYEVTTADRRFQTASKLSPDTFLLSHGGKDLIKELKIVKVYADKDFKKALKEFKLENENVNVLLPKKAPDDRSINPYTWWR</sequence>
<dbReference type="RefSeq" id="WP_013451061.1">
    <property type="nucleotide sequence ID" value="NC_014758.1"/>
</dbReference>
<keyword evidence="2" id="KW-1185">Reference proteome</keyword>
<dbReference type="KEGG" id="cni:Calni_0937"/>
<name>E4THM3_CALNY</name>
<dbReference type="AlphaFoldDB" id="E4THM3"/>